<feature type="domain" description="Myb-like" evidence="7">
    <location>
        <begin position="424"/>
        <end position="475"/>
    </location>
</feature>
<feature type="domain" description="Myb-like" evidence="7">
    <location>
        <begin position="316"/>
        <end position="368"/>
    </location>
</feature>
<dbReference type="SMART" id="SM00717">
    <property type="entry name" value="SANT"/>
    <property type="match status" value="5"/>
</dbReference>
<name>A0AA88MXY6_TACVA</name>
<feature type="region of interest" description="Disordered" evidence="6">
    <location>
        <begin position="31"/>
        <end position="59"/>
    </location>
</feature>
<feature type="coiled-coil region" evidence="5">
    <location>
        <begin position="121"/>
        <end position="155"/>
    </location>
</feature>
<keyword evidence="10" id="KW-1185">Reference proteome</keyword>
<dbReference type="Proteomes" id="UP001187315">
    <property type="component" value="Unassembled WGS sequence"/>
</dbReference>
<feature type="domain" description="HTH myb-type" evidence="8">
    <location>
        <begin position="424"/>
        <end position="479"/>
    </location>
</feature>
<feature type="compositionally biased region" description="Polar residues" evidence="6">
    <location>
        <begin position="1372"/>
        <end position="1395"/>
    </location>
</feature>
<evidence type="ECO:0000313" key="9">
    <source>
        <dbReference type="EMBL" id="KAK2845729.1"/>
    </source>
</evidence>
<dbReference type="GO" id="GO:0042796">
    <property type="term" value="P:snRNA transcription by RNA polymerase III"/>
    <property type="evidence" value="ECO:0007669"/>
    <property type="project" value="TreeGrafter"/>
</dbReference>
<evidence type="ECO:0000313" key="10">
    <source>
        <dbReference type="Proteomes" id="UP001187315"/>
    </source>
</evidence>
<dbReference type="GO" id="GO:0019185">
    <property type="term" value="C:snRNA-activating protein complex"/>
    <property type="evidence" value="ECO:0007669"/>
    <property type="project" value="TreeGrafter"/>
</dbReference>
<protein>
    <recommendedName>
        <fullName evidence="11">snRNA-activating protein complex subunit 4</fullName>
    </recommendedName>
</protein>
<dbReference type="EMBL" id="JAVHJS010000010">
    <property type="protein sequence ID" value="KAK2845729.1"/>
    <property type="molecule type" value="Genomic_DNA"/>
</dbReference>
<evidence type="ECO:0008006" key="11">
    <source>
        <dbReference type="Google" id="ProtNLM"/>
    </source>
</evidence>
<keyword evidence="3" id="KW-0804">Transcription</keyword>
<feature type="compositionally biased region" description="Polar residues" evidence="6">
    <location>
        <begin position="709"/>
        <end position="719"/>
    </location>
</feature>
<dbReference type="GO" id="GO:0042795">
    <property type="term" value="P:snRNA transcription by RNA polymerase II"/>
    <property type="evidence" value="ECO:0007669"/>
    <property type="project" value="TreeGrafter"/>
</dbReference>
<dbReference type="Gene3D" id="1.10.10.60">
    <property type="entry name" value="Homeodomain-like"/>
    <property type="match status" value="4"/>
</dbReference>
<proteinExistence type="predicted"/>
<feature type="compositionally biased region" description="Polar residues" evidence="6">
    <location>
        <begin position="966"/>
        <end position="980"/>
    </location>
</feature>
<feature type="region of interest" description="Disordered" evidence="6">
    <location>
        <begin position="1082"/>
        <end position="1104"/>
    </location>
</feature>
<feature type="domain" description="HTH myb-type" evidence="8">
    <location>
        <begin position="480"/>
        <end position="531"/>
    </location>
</feature>
<dbReference type="PROSITE" id="PS50090">
    <property type="entry name" value="MYB_LIKE"/>
    <property type="match status" value="4"/>
</dbReference>
<keyword evidence="4" id="KW-0539">Nucleus</keyword>
<dbReference type="PANTHER" id="PTHR46621:SF1">
    <property type="entry name" value="SNRNA-ACTIVATING PROTEIN COMPLEX SUBUNIT 4"/>
    <property type="match status" value="1"/>
</dbReference>
<dbReference type="InterPro" id="IPR009057">
    <property type="entry name" value="Homeodomain-like_sf"/>
</dbReference>
<evidence type="ECO:0000256" key="5">
    <source>
        <dbReference type="SAM" id="Coils"/>
    </source>
</evidence>
<feature type="domain" description="Myb-like" evidence="7">
    <location>
        <begin position="476"/>
        <end position="527"/>
    </location>
</feature>
<feature type="compositionally biased region" description="Basic residues" evidence="6">
    <location>
        <begin position="531"/>
        <end position="553"/>
    </location>
</feature>
<feature type="compositionally biased region" description="Basic and acidic residues" evidence="6">
    <location>
        <begin position="720"/>
        <end position="729"/>
    </location>
</feature>
<evidence type="ECO:0000256" key="4">
    <source>
        <dbReference type="ARBA" id="ARBA00023242"/>
    </source>
</evidence>
<feature type="region of interest" description="Disordered" evidence="6">
    <location>
        <begin position="960"/>
        <end position="1023"/>
    </location>
</feature>
<accession>A0AA88MXY6</accession>
<dbReference type="InterPro" id="IPR001005">
    <property type="entry name" value="SANT/Myb"/>
</dbReference>
<evidence type="ECO:0000256" key="6">
    <source>
        <dbReference type="SAM" id="MobiDB-lite"/>
    </source>
</evidence>
<dbReference type="PROSITE" id="PS51294">
    <property type="entry name" value="HTH_MYB"/>
    <property type="match status" value="2"/>
</dbReference>
<dbReference type="SUPFAM" id="SSF46689">
    <property type="entry name" value="Homeodomain-like"/>
    <property type="match status" value="3"/>
</dbReference>
<dbReference type="InterPro" id="IPR017930">
    <property type="entry name" value="Myb_dom"/>
</dbReference>
<dbReference type="GO" id="GO:0000978">
    <property type="term" value="F:RNA polymerase II cis-regulatory region sequence-specific DNA binding"/>
    <property type="evidence" value="ECO:0007669"/>
    <property type="project" value="TreeGrafter"/>
</dbReference>
<dbReference type="GO" id="GO:0001006">
    <property type="term" value="F:RNA polymerase III type 3 promoter sequence-specific DNA binding"/>
    <property type="evidence" value="ECO:0007669"/>
    <property type="project" value="TreeGrafter"/>
</dbReference>
<dbReference type="Pfam" id="PF00249">
    <property type="entry name" value="Myb_DNA-binding"/>
    <property type="match status" value="2"/>
</dbReference>
<dbReference type="Pfam" id="PF13921">
    <property type="entry name" value="Myb_DNA-bind_6"/>
    <property type="match status" value="1"/>
</dbReference>
<feature type="region of interest" description="Disordered" evidence="6">
    <location>
        <begin position="1372"/>
        <end position="1401"/>
    </location>
</feature>
<evidence type="ECO:0000259" key="8">
    <source>
        <dbReference type="PROSITE" id="PS51294"/>
    </source>
</evidence>
<feature type="region of interest" description="Disordered" evidence="6">
    <location>
        <begin position="531"/>
        <end position="597"/>
    </location>
</feature>
<feature type="domain" description="Myb-like" evidence="7">
    <location>
        <begin position="369"/>
        <end position="423"/>
    </location>
</feature>
<feature type="compositionally biased region" description="Basic and acidic residues" evidence="6">
    <location>
        <begin position="554"/>
        <end position="584"/>
    </location>
</feature>
<evidence type="ECO:0000259" key="7">
    <source>
        <dbReference type="PROSITE" id="PS50090"/>
    </source>
</evidence>
<keyword evidence="2" id="KW-0238">DNA-binding</keyword>
<evidence type="ECO:0000256" key="1">
    <source>
        <dbReference type="ARBA" id="ARBA00023015"/>
    </source>
</evidence>
<reference evidence="9" key="1">
    <citation type="submission" date="2023-08" db="EMBL/GenBank/DDBJ databases">
        <title>Pelteobagrus vachellii genome.</title>
        <authorList>
            <person name="Liu H."/>
        </authorList>
    </citation>
    <scope>NUCLEOTIDE SEQUENCE</scope>
    <source>
        <strain evidence="9">PRFRI_2022a</strain>
        <tissue evidence="9">Muscle</tissue>
    </source>
</reference>
<evidence type="ECO:0000256" key="3">
    <source>
        <dbReference type="ARBA" id="ARBA00023163"/>
    </source>
</evidence>
<dbReference type="InterPro" id="IPR051575">
    <property type="entry name" value="Myb-like_DNA-bd"/>
</dbReference>
<feature type="compositionally biased region" description="Polar residues" evidence="6">
    <location>
        <begin position="1082"/>
        <end position="1097"/>
    </location>
</feature>
<keyword evidence="1" id="KW-0805">Transcription regulation</keyword>
<keyword evidence="5" id="KW-0175">Coiled coil</keyword>
<dbReference type="CDD" id="cd00167">
    <property type="entry name" value="SANT"/>
    <property type="match status" value="3"/>
</dbReference>
<comment type="caution">
    <text evidence="9">The sequence shown here is derived from an EMBL/GenBank/DDBJ whole genome shotgun (WGS) entry which is preliminary data.</text>
</comment>
<dbReference type="PANTHER" id="PTHR46621">
    <property type="entry name" value="SNRNA-ACTIVATING PROTEIN COMPLEX SUBUNIT 4"/>
    <property type="match status" value="1"/>
</dbReference>
<gene>
    <name evidence="9" type="ORF">Q7C36_010583</name>
</gene>
<evidence type="ECO:0000256" key="2">
    <source>
        <dbReference type="ARBA" id="ARBA00023125"/>
    </source>
</evidence>
<feature type="region of interest" description="Disordered" evidence="6">
    <location>
        <begin position="708"/>
        <end position="734"/>
    </location>
</feature>
<organism evidence="9 10">
    <name type="scientific">Tachysurus vachellii</name>
    <name type="common">Darkbarbel catfish</name>
    <name type="synonym">Pelteobagrus vachellii</name>
    <dbReference type="NCBI Taxonomy" id="175792"/>
    <lineage>
        <taxon>Eukaryota</taxon>
        <taxon>Metazoa</taxon>
        <taxon>Chordata</taxon>
        <taxon>Craniata</taxon>
        <taxon>Vertebrata</taxon>
        <taxon>Euteleostomi</taxon>
        <taxon>Actinopterygii</taxon>
        <taxon>Neopterygii</taxon>
        <taxon>Teleostei</taxon>
        <taxon>Ostariophysi</taxon>
        <taxon>Siluriformes</taxon>
        <taxon>Bagridae</taxon>
        <taxon>Tachysurus</taxon>
    </lineage>
</organism>
<sequence length="1537" mass="171984">MAFSEDLLAQRSKLQHEILALESTLGNSRNIADLMSSDSDSADESEDSGNAGEDVTLEDLEAERQQIQREIEELERTLGADAALVDALTDSEHGSLMNSNGEDSDEDLDLPQDLETCLQMNLVYQEVLKEKLAELERLLKENREQQKEIEEQLSGPSSNYPGLPHLRLFLGSFMKPYFKDKLTGLGPPSNEETKERMANGTKPCDERKIRRWEPWQKTLLIKSVATDTMKRTLQPKLSKMEYLTAKMSKAKDEEKKELQMQIALLETDIGEIRSMKEDQLYGSRHDYHDWDKIANVDFEGFRQPDDLMRFWQNFLHPSINKSTWSKDEIAKLAEVAEQHMYCNWEKISELLGTNRTAFLCFQTYQRYISKRFRKREWSKDEDEVFKELLEKMRIGNFIPYTQISYFMEGRDSAQLIYRWTCVLDPSIKKGPWTKEEDQLLLKAVKRYGCKEWWKIKLEVPGRTDNSCRERYLDCLQSDIKRGAWSDDEVELLKNLVEKYGVGKWAKIASEIPNRVDSQCLNKWKWMMHKAARKGLKRRRRSAKPAPKSKRRRVRQTDLKKIKDDDIKPESDTSIEEKEEVRYMDSDGEQPVENENVYSNDEHNLEYVQPDMKEWIPVHENKLANPLKKLKTTLVRLSTEMEESSRDCVRNTVLDRLGNLVKTYVGMEPPALQKSNLSSEHAMIMVSECDVKHFLICMRTSIMKARSSKNKTSLSTCTNQKNDEEKDKNVTKSGRRKRCKGVATEQLRYDLMFAITPWVGNVLIPLTFSERRVYEADIQKRVADASLLKSPMFLFFLQVLKVDTEGCKKVIEARKDKECFIMPEPGSRSYSARKHTPRSSNHVKTVAEIIAERNERQSNPLLSPKFLDAQLLLQPAKIAISSLRQRERKTKQPMQSASQKSNAGLIFPQTFVVSQPNTDSKGDTSVNVVQRILPLLQLCQQDASKIPQPVLPAPPVVPAESVMQPASCPTSSLSTNDPPTKTTEEARTSKRKPKPTMKAQALLDDRKSKLSKKQAAKKQQNSSITQKVAVLPQTTAWILTPTGLLPVAEIQLQAPGNENQAIPKNVQMIFQQSVFVNQSSCVAPTNSTGSDNQTSDLPGNNIKPLAAGSNLGQNCSPFSVSDNYIVSSFPSSSKTPSVISASVKIIPQALPDTTVPSITGSTAQDTLSKSACNQNKSVTPMNPITLFAGSSSPVGTSQSITPSCSSDATINVPSDSTVSLVTSTPSKTSAPLLNIFGPGSSAAPHSHSMLRPVSQPTMVNQNGSLSLINTARPCIVNEPPTATANVTSVPTNNKAPNINKSLPTENAAISSAHCLIPTSAFPSVNGTTLAFPQSNFVSNPVIVNVGSVGHPTDQLGFNSPISPMITQIGPQTVPQQVSPQARKQSVHSAATTSNPEPKQPAFDPSLIFFEQPTQVKNWLKGNGGITLPGLEENMPYLPPFVSSISTLTTLLKGRDCLLKSAVQLLPEEHRNNSEDEVKIAAVRKIVSERFKDNKAYLLLKARFLSCFTLPALLATINPCKEFEDALAKEHNKDKVKPR</sequence>